<name>A0A0F9J3E3_9ZZZZ</name>
<reference evidence="1" key="1">
    <citation type="journal article" date="2015" name="Nature">
        <title>Complex archaea that bridge the gap between prokaryotes and eukaryotes.</title>
        <authorList>
            <person name="Spang A."/>
            <person name="Saw J.H."/>
            <person name="Jorgensen S.L."/>
            <person name="Zaremba-Niedzwiedzka K."/>
            <person name="Martijn J."/>
            <person name="Lind A.E."/>
            <person name="van Eijk R."/>
            <person name="Schleper C."/>
            <person name="Guy L."/>
            <person name="Ettema T.J."/>
        </authorList>
    </citation>
    <scope>NUCLEOTIDE SEQUENCE</scope>
</reference>
<dbReference type="AlphaFoldDB" id="A0A0F9J3E3"/>
<proteinExistence type="predicted"/>
<accession>A0A0F9J3E3</accession>
<dbReference type="EMBL" id="LAZR01012411">
    <property type="protein sequence ID" value="KKM26959.1"/>
    <property type="molecule type" value="Genomic_DNA"/>
</dbReference>
<organism evidence="1">
    <name type="scientific">marine sediment metagenome</name>
    <dbReference type="NCBI Taxonomy" id="412755"/>
    <lineage>
        <taxon>unclassified sequences</taxon>
        <taxon>metagenomes</taxon>
        <taxon>ecological metagenomes</taxon>
    </lineage>
</organism>
<feature type="non-terminal residue" evidence="1">
    <location>
        <position position="39"/>
    </location>
</feature>
<comment type="caution">
    <text evidence="1">The sequence shown here is derived from an EMBL/GenBank/DDBJ whole genome shotgun (WGS) entry which is preliminary data.</text>
</comment>
<gene>
    <name evidence="1" type="ORF">LCGC14_1579450</name>
</gene>
<evidence type="ECO:0000313" key="1">
    <source>
        <dbReference type="EMBL" id="KKM26959.1"/>
    </source>
</evidence>
<protein>
    <submittedName>
        <fullName evidence="1">Uncharacterized protein</fullName>
    </submittedName>
</protein>
<sequence>MSGPIFPHDCKACVYLATITAGGGWRDVVDLYYHPGSPN</sequence>